<organism evidence="1 2">
    <name type="scientific">Papilio xuthus</name>
    <name type="common">Asian swallowtail butterfly</name>
    <dbReference type="NCBI Taxonomy" id="66420"/>
    <lineage>
        <taxon>Eukaryota</taxon>
        <taxon>Metazoa</taxon>
        <taxon>Ecdysozoa</taxon>
        <taxon>Arthropoda</taxon>
        <taxon>Hexapoda</taxon>
        <taxon>Insecta</taxon>
        <taxon>Pterygota</taxon>
        <taxon>Neoptera</taxon>
        <taxon>Endopterygota</taxon>
        <taxon>Lepidoptera</taxon>
        <taxon>Glossata</taxon>
        <taxon>Ditrysia</taxon>
        <taxon>Papilionoidea</taxon>
        <taxon>Papilionidae</taxon>
        <taxon>Papilioninae</taxon>
        <taxon>Papilio</taxon>
    </lineage>
</organism>
<accession>A0A194QAX7</accession>
<dbReference type="Proteomes" id="UP000053268">
    <property type="component" value="Unassembled WGS sequence"/>
</dbReference>
<protein>
    <submittedName>
        <fullName evidence="1">Uncharacterized protein</fullName>
    </submittedName>
</protein>
<keyword evidence="2" id="KW-1185">Reference proteome</keyword>
<proteinExistence type="predicted"/>
<dbReference type="EMBL" id="KQ459232">
    <property type="protein sequence ID" value="KPJ02584.1"/>
    <property type="molecule type" value="Genomic_DNA"/>
</dbReference>
<evidence type="ECO:0000313" key="1">
    <source>
        <dbReference type="EMBL" id="KPJ02584.1"/>
    </source>
</evidence>
<evidence type="ECO:0000313" key="2">
    <source>
        <dbReference type="Proteomes" id="UP000053268"/>
    </source>
</evidence>
<sequence>MVVVGKIEGKRSRGRSPTRWSDQVQTILGLNITTALRQAEDRTAWRQLVDTAVEAYQDKHDLR</sequence>
<gene>
    <name evidence="1" type="ORF">RR46_09787</name>
</gene>
<dbReference type="AlphaFoldDB" id="A0A194QAX7"/>
<reference evidence="1 2" key="1">
    <citation type="journal article" date="2015" name="Nat. Commun.">
        <title>Outbred genome sequencing and CRISPR/Cas9 gene editing in butterflies.</title>
        <authorList>
            <person name="Li X."/>
            <person name="Fan D."/>
            <person name="Zhang W."/>
            <person name="Liu G."/>
            <person name="Zhang L."/>
            <person name="Zhao L."/>
            <person name="Fang X."/>
            <person name="Chen L."/>
            <person name="Dong Y."/>
            <person name="Chen Y."/>
            <person name="Ding Y."/>
            <person name="Zhao R."/>
            <person name="Feng M."/>
            <person name="Zhu Y."/>
            <person name="Feng Y."/>
            <person name="Jiang X."/>
            <person name="Zhu D."/>
            <person name="Xiang H."/>
            <person name="Feng X."/>
            <person name="Li S."/>
            <person name="Wang J."/>
            <person name="Zhang G."/>
            <person name="Kronforst M.R."/>
            <person name="Wang W."/>
        </authorList>
    </citation>
    <scope>NUCLEOTIDE SEQUENCE [LARGE SCALE GENOMIC DNA]</scope>
    <source>
        <strain evidence="1">Ya'a_city_454_Px</strain>
        <tissue evidence="1">Whole body</tissue>
    </source>
</reference>
<name>A0A194QAX7_PAPXU</name>